<comment type="caution">
    <text evidence="8">The sequence shown here is derived from an EMBL/GenBank/DDBJ whole genome shotgun (WGS) entry which is preliminary data.</text>
</comment>
<feature type="transmembrane region" description="Helical" evidence="6">
    <location>
        <begin position="197"/>
        <end position="220"/>
    </location>
</feature>
<reference evidence="8 9" key="1">
    <citation type="submission" date="2020-06" db="EMBL/GenBank/DDBJ databases">
        <title>The genome sequence of Candidatus Regiella insecticola strain Tut.</title>
        <authorList>
            <person name="Nikoh N."/>
            <person name="Tsuchida T."/>
            <person name="Koga R."/>
            <person name="Oshima K."/>
            <person name="Hattori M."/>
            <person name="Fukatsu T."/>
        </authorList>
    </citation>
    <scope>NUCLEOTIDE SEQUENCE [LARGE SCALE GENOMIC DNA]</scope>
    <source>
        <strain evidence="8 9">Tut</strain>
    </source>
</reference>
<feature type="transmembrane region" description="Helical" evidence="6">
    <location>
        <begin position="71"/>
        <end position="89"/>
    </location>
</feature>
<dbReference type="Proteomes" id="UP000504714">
    <property type="component" value="Unassembled WGS sequence"/>
</dbReference>
<evidence type="ECO:0000256" key="2">
    <source>
        <dbReference type="ARBA" id="ARBA00022475"/>
    </source>
</evidence>
<dbReference type="PANTHER" id="PTHR43124">
    <property type="entry name" value="PURINE EFFLUX PUMP PBUE"/>
    <property type="match status" value="1"/>
</dbReference>
<dbReference type="PROSITE" id="PS50850">
    <property type="entry name" value="MFS"/>
    <property type="match status" value="1"/>
</dbReference>
<dbReference type="InterPro" id="IPR050189">
    <property type="entry name" value="MFS_Efflux_Transporters"/>
</dbReference>
<feature type="domain" description="Major facilitator superfamily (MFS) profile" evidence="7">
    <location>
        <begin position="5"/>
        <end position="380"/>
    </location>
</feature>
<dbReference type="GO" id="GO:0022857">
    <property type="term" value="F:transmembrane transporter activity"/>
    <property type="evidence" value="ECO:0007669"/>
    <property type="project" value="InterPro"/>
</dbReference>
<feature type="transmembrane region" description="Helical" evidence="6">
    <location>
        <begin position="155"/>
        <end position="177"/>
    </location>
</feature>
<dbReference type="Gene3D" id="1.20.1720.10">
    <property type="entry name" value="Multidrug resistance protein D"/>
    <property type="match status" value="1"/>
</dbReference>
<sequence length="380" mass="40686">MNKNIGLVLLTALMMFPQIVETIYSPALIHISHGFKVSAEEAAQTLSLYFFAFALGVVFWGRVCDIAGRRPAILGGLLLYSAASLMALFSQQFAILLVARMFAAFGAAVGSIGTQTMIRDTFQGAALARVFSVMGVALAVSPGIGMLAGGMLTQFWGYQGVFAGLTLLAAVLVGWSVIALPETPPNNVKIAPLMQTFIMMVMDTGIWCTAFLVALFNVNLFSYYQLAPFHFEKLGLSPEVLGYSGLLLTLGVGMGAWLNKFMLKRGYHSSRLVLYAAVTSLIGSIVVAVLLMNSSKLFILPILLIVMAYGIAIPNILTSALAHYVDRLGTAGALLGLFYYLLLGCGLALAGWSQHLGLVLICSSVLALPLAFNVYLKTRS</sequence>
<evidence type="ECO:0000256" key="1">
    <source>
        <dbReference type="ARBA" id="ARBA00004651"/>
    </source>
</evidence>
<dbReference type="EMBL" id="BLXO01000004">
    <property type="protein sequence ID" value="GFN46475.1"/>
    <property type="molecule type" value="Genomic_DNA"/>
</dbReference>
<feature type="transmembrane region" description="Helical" evidence="6">
    <location>
        <begin position="298"/>
        <end position="317"/>
    </location>
</feature>
<evidence type="ECO:0000313" key="9">
    <source>
        <dbReference type="Proteomes" id="UP000504714"/>
    </source>
</evidence>
<accession>A0A6L2ZQ25</accession>
<evidence type="ECO:0000313" key="8">
    <source>
        <dbReference type="EMBL" id="GFN46475.1"/>
    </source>
</evidence>
<feature type="transmembrane region" description="Helical" evidence="6">
    <location>
        <begin position="95"/>
        <end position="114"/>
    </location>
</feature>
<keyword evidence="5 6" id="KW-0472">Membrane</keyword>
<dbReference type="InterPro" id="IPR036259">
    <property type="entry name" value="MFS_trans_sf"/>
</dbReference>
<evidence type="ECO:0000256" key="3">
    <source>
        <dbReference type="ARBA" id="ARBA00022692"/>
    </source>
</evidence>
<protein>
    <submittedName>
        <fullName evidence="8">MFS transporter</fullName>
    </submittedName>
</protein>
<comment type="subcellular location">
    <subcellularLocation>
        <location evidence="1">Cell membrane</location>
        <topology evidence="1">Multi-pass membrane protein</topology>
    </subcellularLocation>
</comment>
<keyword evidence="2" id="KW-1003">Cell membrane</keyword>
<evidence type="ECO:0000256" key="5">
    <source>
        <dbReference type="ARBA" id="ARBA00023136"/>
    </source>
</evidence>
<dbReference type="InterPro" id="IPR011701">
    <property type="entry name" value="MFS"/>
</dbReference>
<evidence type="ECO:0000259" key="7">
    <source>
        <dbReference type="PROSITE" id="PS50850"/>
    </source>
</evidence>
<feature type="transmembrane region" description="Helical" evidence="6">
    <location>
        <begin position="240"/>
        <end position="260"/>
    </location>
</feature>
<dbReference type="RefSeq" id="WP_176488126.1">
    <property type="nucleotide sequence ID" value="NZ_BLXO01000004.1"/>
</dbReference>
<evidence type="ECO:0000256" key="6">
    <source>
        <dbReference type="SAM" id="Phobius"/>
    </source>
</evidence>
<dbReference type="AlphaFoldDB" id="A0A6L2ZQ25"/>
<feature type="transmembrane region" description="Helical" evidence="6">
    <location>
        <begin position="356"/>
        <end position="376"/>
    </location>
</feature>
<name>A0A6L2ZQ25_9ENTR</name>
<feature type="transmembrane region" description="Helical" evidence="6">
    <location>
        <begin position="46"/>
        <end position="64"/>
    </location>
</feature>
<feature type="transmembrane region" description="Helical" evidence="6">
    <location>
        <begin position="272"/>
        <end position="292"/>
    </location>
</feature>
<evidence type="ECO:0000256" key="4">
    <source>
        <dbReference type="ARBA" id="ARBA00022989"/>
    </source>
</evidence>
<gene>
    <name evidence="8" type="primary">emrD</name>
    <name evidence="8" type="ORF">RINTU1_21130</name>
</gene>
<keyword evidence="3 6" id="KW-0812">Transmembrane</keyword>
<dbReference type="GO" id="GO:0005886">
    <property type="term" value="C:plasma membrane"/>
    <property type="evidence" value="ECO:0007669"/>
    <property type="project" value="UniProtKB-SubCell"/>
</dbReference>
<organism evidence="8 9">
    <name type="scientific">Candidatus Regiella insecticola</name>
    <dbReference type="NCBI Taxonomy" id="138073"/>
    <lineage>
        <taxon>Bacteria</taxon>
        <taxon>Pseudomonadati</taxon>
        <taxon>Pseudomonadota</taxon>
        <taxon>Gammaproteobacteria</taxon>
        <taxon>Enterobacterales</taxon>
        <taxon>Enterobacteriaceae</taxon>
        <taxon>aphid secondary symbionts</taxon>
        <taxon>Candidatus Regiella</taxon>
    </lineage>
</organism>
<dbReference type="InterPro" id="IPR020846">
    <property type="entry name" value="MFS_dom"/>
</dbReference>
<dbReference type="SUPFAM" id="SSF103473">
    <property type="entry name" value="MFS general substrate transporter"/>
    <property type="match status" value="1"/>
</dbReference>
<dbReference type="PANTHER" id="PTHR43124:SF3">
    <property type="entry name" value="CHLORAMPHENICOL EFFLUX PUMP RV0191"/>
    <property type="match status" value="1"/>
</dbReference>
<feature type="transmembrane region" description="Helical" evidence="6">
    <location>
        <begin position="329"/>
        <end position="350"/>
    </location>
</feature>
<feature type="transmembrane region" description="Helical" evidence="6">
    <location>
        <begin position="126"/>
        <end position="149"/>
    </location>
</feature>
<keyword evidence="4 6" id="KW-1133">Transmembrane helix</keyword>
<proteinExistence type="predicted"/>
<dbReference type="Pfam" id="PF07690">
    <property type="entry name" value="MFS_1"/>
    <property type="match status" value="1"/>
</dbReference>